<dbReference type="RefSeq" id="WP_033179006.1">
    <property type="nucleotide sequence ID" value="NZ_CP030140.1"/>
</dbReference>
<gene>
    <name evidence="5" type="ORF">DP065_01305</name>
</gene>
<reference evidence="6" key="1">
    <citation type="submission" date="2018-06" db="EMBL/GenBank/DDBJ databases">
        <title>Complete genome sequences of Mycoplasma anatis, M. anseris and M. cloacale type strains.</title>
        <authorList>
            <person name="Grozner D."/>
            <person name="Forro B."/>
            <person name="Sulyok K.M."/>
            <person name="Marton S."/>
            <person name="Kreizinger Z."/>
            <person name="Banyai K."/>
            <person name="Gyuranecz M."/>
        </authorList>
    </citation>
    <scope>NUCLEOTIDE SEQUENCE [LARGE SCALE GENOMIC DNA]</scope>
    <source>
        <strain evidence="6">ATCC 49234</strain>
    </source>
</reference>
<dbReference type="KEGG" id="mane:DP065_01305"/>
<dbReference type="InterPro" id="IPR022382">
    <property type="entry name" value="Mycoplasma_peptidase_DUF31"/>
</dbReference>
<dbReference type="AlphaFoldDB" id="A0A2Z4NCV8"/>
<keyword evidence="1" id="KW-0175">Coiled coil</keyword>
<feature type="chain" id="PRO_5016306689" description="DUF31 domain-containing protein" evidence="3">
    <location>
        <begin position="26"/>
        <end position="791"/>
    </location>
</feature>
<dbReference type="NCBIfam" id="NF045842">
    <property type="entry name" value="MIP_near_MIB"/>
    <property type="match status" value="1"/>
</dbReference>
<proteinExistence type="predicted"/>
<evidence type="ECO:0000256" key="3">
    <source>
        <dbReference type="SAM" id="SignalP"/>
    </source>
</evidence>
<feature type="domain" description="DUF31" evidence="4">
    <location>
        <begin position="265"/>
        <end position="711"/>
    </location>
</feature>
<sequence length="791" mass="89402">MKKNNNLWKLLTLSPILFASPIALLASSCVKPKEDPKPKPNPNNNQVLDETLNSLVDSVNVEFNTGVDRENVLASTVAKNDLSFNNLNGTEVEIINISGDDTSGTLSIVFNLKQGNKISKQRQISLTGFQIKRGGNNTPTSRIPGQPENSNTPEYRNASVVEKFRFDNDALNSALKAKLANDLGNEFSIPDTSNELYDVNRFNNNAKSTKNPDFESSYMKNWSLPTKGDQKLVISPLGTSIKAAYWDTKFYNGILDRGLPRYIPNEKYKDILLQTFEIGFFNTNDLLNNDQKEAANHNFLGTGWIIDYQIRNDNKYPTKWYIATNLHVALGLVKQNTNRGLYQNTPNIEYENRIYREKEAEIEGIIQRYNLAKAKSDENPNNDTLKQEVRNIELEYSNKAKEFKKIKESIMGETKNITLSHFNESTAIKQELKITSKDPNVDVFHFKPSQVNLIYAGINFLNSNPSSYVSNLKRDGYSDFSTLQEMADLAILEFDFENPENSYYFNNNNTNGPLNGIDASNLAKLATSSFALWDEKRKFKLANFDIYHEYDKLINEKVNYSYKDNSFTTSKMNLNFLALGFPNASSDYNLKKDNLTENDKILLNYTSSVWVNKRNDITSYLEDGLGLTNSLSSRPFIEKPGITDLLITNASLNSKTGFIVNNLKEKNSPHLGNEYINYGLGYSLKSWAPLSGASGSSVRDINNRILGINFAVEGGGNAGTSLIQALRSNGINYQGTYGLYNLEQYDLIYGGGRNQRSSYREALKAYYENQNITTYLFGNDLEHIPEEFQFK</sequence>
<dbReference type="NCBIfam" id="NF045841">
    <property type="entry name" value="Ig_SerProt_MIP"/>
    <property type="match status" value="1"/>
</dbReference>
<keyword evidence="6" id="KW-1185">Reference proteome</keyword>
<feature type="coiled-coil region" evidence="1">
    <location>
        <begin position="355"/>
        <end position="402"/>
    </location>
</feature>
<evidence type="ECO:0000256" key="1">
    <source>
        <dbReference type="SAM" id="Coils"/>
    </source>
</evidence>
<dbReference type="Pfam" id="PF01732">
    <property type="entry name" value="Mycop_pep_DUF31"/>
    <property type="match status" value="1"/>
</dbReference>
<evidence type="ECO:0000256" key="2">
    <source>
        <dbReference type="SAM" id="MobiDB-lite"/>
    </source>
</evidence>
<dbReference type="EMBL" id="CP030140">
    <property type="protein sequence ID" value="AWX69389.1"/>
    <property type="molecule type" value="Genomic_DNA"/>
</dbReference>
<dbReference type="Proteomes" id="UP000250218">
    <property type="component" value="Chromosome"/>
</dbReference>
<keyword evidence="3" id="KW-0732">Signal</keyword>
<evidence type="ECO:0000259" key="4">
    <source>
        <dbReference type="Pfam" id="PF01732"/>
    </source>
</evidence>
<dbReference type="PROSITE" id="PS51257">
    <property type="entry name" value="PROKAR_LIPOPROTEIN"/>
    <property type="match status" value="1"/>
</dbReference>
<accession>A0A2Z4NCV8</accession>
<feature type="compositionally biased region" description="Polar residues" evidence="2">
    <location>
        <begin position="135"/>
        <end position="153"/>
    </location>
</feature>
<evidence type="ECO:0000313" key="5">
    <source>
        <dbReference type="EMBL" id="AWX69389.1"/>
    </source>
</evidence>
<feature type="region of interest" description="Disordered" evidence="2">
    <location>
        <begin position="131"/>
        <end position="153"/>
    </location>
</feature>
<organism evidence="5 6">
    <name type="scientific">[Mycoplasma] anseris</name>
    <dbReference type="NCBI Taxonomy" id="92400"/>
    <lineage>
        <taxon>Bacteria</taxon>
        <taxon>Bacillati</taxon>
        <taxon>Mycoplasmatota</taxon>
        <taxon>Mycoplasmoidales</taxon>
        <taxon>Metamycoplasmataceae</taxon>
        <taxon>Metamycoplasma</taxon>
    </lineage>
</organism>
<feature type="signal peptide" evidence="3">
    <location>
        <begin position="1"/>
        <end position="25"/>
    </location>
</feature>
<protein>
    <recommendedName>
        <fullName evidence="4">DUF31 domain-containing protein</fullName>
    </recommendedName>
</protein>
<name>A0A2Z4NCV8_9BACT</name>
<evidence type="ECO:0000313" key="6">
    <source>
        <dbReference type="Proteomes" id="UP000250218"/>
    </source>
</evidence>